<sequence length="328" mass="35233">MTWIDEKLDRLLDRVTATETEVGERFPLSADPATGLWKTTRRGSWTAGFWVGQLWLRARLTGLDEHRVTAGRWTARLAEWTDADTVTRGLIFWYGAAAAKRLGVDSAHAGLARRAALALASTFDEASAVLPWGTAFGDVASPPLARTDGAAGAVPLLSWVGEKAVAASHLRTHVSLAEQIGGNAWTYVSGKWGPSAEPPPGWTRGDAWLLLSLADGSRWLDPALAEPARQRLAHLPRNFPAVRGIQGSPPDSSAAVITAVAMAKLGLLDEAADLVKVQVRDHVQDDRLWDGCHDLSRGVATAHQLVWGDFFLLLALAILAGRVPADAL</sequence>
<organism evidence="1 2">
    <name type="scientific">Amycolatopsis umgeniensis</name>
    <dbReference type="NCBI Taxonomy" id="336628"/>
    <lineage>
        <taxon>Bacteria</taxon>
        <taxon>Bacillati</taxon>
        <taxon>Actinomycetota</taxon>
        <taxon>Actinomycetes</taxon>
        <taxon>Pseudonocardiales</taxon>
        <taxon>Pseudonocardiaceae</taxon>
        <taxon>Amycolatopsis</taxon>
    </lineage>
</organism>
<reference evidence="1 2" key="1">
    <citation type="submission" date="2020-08" db="EMBL/GenBank/DDBJ databases">
        <title>Sequencing the genomes of 1000 actinobacteria strains.</title>
        <authorList>
            <person name="Klenk H.-P."/>
        </authorList>
    </citation>
    <scope>NUCLEOTIDE SEQUENCE [LARGE SCALE GENOMIC DNA]</scope>
    <source>
        <strain evidence="1 2">DSM 45272</strain>
    </source>
</reference>
<dbReference type="Proteomes" id="UP000580861">
    <property type="component" value="Unassembled WGS sequence"/>
</dbReference>
<dbReference type="RefSeq" id="WP_184894631.1">
    <property type="nucleotide sequence ID" value="NZ_JACHMX010000001.1"/>
</dbReference>
<accession>A0A841B1B9</accession>
<keyword evidence="1" id="KW-0378">Hydrolase</keyword>
<evidence type="ECO:0000313" key="1">
    <source>
        <dbReference type="EMBL" id="MBB5852284.1"/>
    </source>
</evidence>
<dbReference type="SUPFAM" id="SSF48208">
    <property type="entry name" value="Six-hairpin glycosidases"/>
    <property type="match status" value="1"/>
</dbReference>
<dbReference type="Gene3D" id="1.50.10.10">
    <property type="match status" value="2"/>
</dbReference>
<evidence type="ECO:0000313" key="2">
    <source>
        <dbReference type="Proteomes" id="UP000580861"/>
    </source>
</evidence>
<keyword evidence="1" id="KW-0326">Glycosidase</keyword>
<dbReference type="InterPro" id="IPR012341">
    <property type="entry name" value="6hp_glycosidase-like_sf"/>
</dbReference>
<dbReference type="GO" id="GO:0102212">
    <property type="term" value="F:unsaturated chondroitin disaccharide hydrolase activity"/>
    <property type="evidence" value="ECO:0007669"/>
    <property type="project" value="UniProtKB-EC"/>
</dbReference>
<proteinExistence type="predicted"/>
<name>A0A841B1B9_9PSEU</name>
<dbReference type="GO" id="GO:0005975">
    <property type="term" value="P:carbohydrate metabolic process"/>
    <property type="evidence" value="ECO:0007669"/>
    <property type="project" value="InterPro"/>
</dbReference>
<protein>
    <submittedName>
        <fullName evidence="1">Unsaturated chondroitin disaccharide hydrolase</fullName>
        <ecNumber evidence="1">3.2.1.180</ecNumber>
    </submittedName>
</protein>
<comment type="caution">
    <text evidence="1">The sequence shown here is derived from an EMBL/GenBank/DDBJ whole genome shotgun (WGS) entry which is preliminary data.</text>
</comment>
<dbReference type="EC" id="3.2.1.180" evidence="1"/>
<dbReference type="EMBL" id="JACHMX010000001">
    <property type="protein sequence ID" value="MBB5852284.1"/>
    <property type="molecule type" value="Genomic_DNA"/>
</dbReference>
<gene>
    <name evidence="1" type="ORF">HDA45_002371</name>
</gene>
<keyword evidence="2" id="KW-1185">Reference proteome</keyword>
<dbReference type="InterPro" id="IPR008928">
    <property type="entry name" value="6-hairpin_glycosidase_sf"/>
</dbReference>
<dbReference type="AlphaFoldDB" id="A0A841B1B9"/>